<dbReference type="Gene3D" id="3.30.300.130">
    <property type="entry name" value="Fe-S cluster assembly (FSCA)"/>
    <property type="match status" value="1"/>
</dbReference>
<proteinExistence type="inferred from homology"/>
<dbReference type="GeneID" id="39979971"/>
<dbReference type="RefSeq" id="XP_028876199.1">
    <property type="nucleotide sequence ID" value="XM_029020192.1"/>
</dbReference>
<keyword evidence="3" id="KW-1185">Reference proteome</keyword>
<sequence length="172" mass="20036">MENSNPIIYFKPVDEDTIEEIDISTLFYGESRQLNNKISEITENDVYECIKDIIDPEYPLTLEQLNVVSLENIIIDHKEQIIFVFFKPTVTSCSQASLIGLSIYYKLYTVFNRNFKIIIKVVKGTHDLEDLINKQLKDKERVYAALENPQIYKTITKGLANSDIWEDQSLLY</sequence>
<name>A0A1J4MNY3_9CRYT</name>
<dbReference type="InterPro" id="IPR039796">
    <property type="entry name" value="MIP18"/>
</dbReference>
<comment type="caution">
    <text evidence="2">The sequence shown here is derived from an EMBL/GenBank/DDBJ whole genome shotgun (WGS) entry which is preliminary data.</text>
</comment>
<dbReference type="InterPro" id="IPR034904">
    <property type="entry name" value="FSCA_dom_sf"/>
</dbReference>
<dbReference type="AlphaFoldDB" id="A0A1J4MNY3"/>
<evidence type="ECO:0008006" key="4">
    <source>
        <dbReference type="Google" id="ProtNLM"/>
    </source>
</evidence>
<evidence type="ECO:0000256" key="1">
    <source>
        <dbReference type="ARBA" id="ARBA00010381"/>
    </source>
</evidence>
<reference evidence="2 3" key="1">
    <citation type="submission" date="2016-10" db="EMBL/GenBank/DDBJ databases">
        <title>Reductive evolution of mitochondrial metabolism and differential evolution of invasion-related proteins in Cryptosporidium.</title>
        <authorList>
            <person name="Liu S."/>
            <person name="Roellig D.M."/>
            <person name="Guo Y."/>
            <person name="Li N."/>
            <person name="Frace M.A."/>
            <person name="Tang K."/>
            <person name="Zhang L."/>
            <person name="Feng Y."/>
            <person name="Xiao L."/>
        </authorList>
    </citation>
    <scope>NUCLEOTIDE SEQUENCE [LARGE SCALE GENOMIC DNA]</scope>
    <source>
        <strain evidence="2">39726</strain>
    </source>
</reference>
<gene>
    <name evidence="2" type="ORF">cubi_03179</name>
</gene>
<dbReference type="PANTHER" id="PTHR12377">
    <property type="entry name" value="CYTOSOLIC IRON-SULFUR ASSEMBLY COMPONENT 2B-RELATED"/>
    <property type="match status" value="1"/>
</dbReference>
<dbReference type="VEuPathDB" id="CryptoDB:cubi_03179"/>
<dbReference type="GO" id="GO:0051604">
    <property type="term" value="P:protein maturation"/>
    <property type="evidence" value="ECO:0007669"/>
    <property type="project" value="InterPro"/>
</dbReference>
<organism evidence="2 3">
    <name type="scientific">Cryptosporidium ubiquitum</name>
    <dbReference type="NCBI Taxonomy" id="857276"/>
    <lineage>
        <taxon>Eukaryota</taxon>
        <taxon>Sar</taxon>
        <taxon>Alveolata</taxon>
        <taxon>Apicomplexa</taxon>
        <taxon>Conoidasida</taxon>
        <taxon>Coccidia</taxon>
        <taxon>Eucoccidiorida</taxon>
        <taxon>Eimeriorina</taxon>
        <taxon>Cryptosporidiidae</taxon>
        <taxon>Cryptosporidium</taxon>
    </lineage>
</organism>
<protein>
    <recommendedName>
        <fullName evidence="4">MIP18 family-like domain-containing protein</fullName>
    </recommendedName>
</protein>
<evidence type="ECO:0000313" key="3">
    <source>
        <dbReference type="Proteomes" id="UP000186176"/>
    </source>
</evidence>
<comment type="similarity">
    <text evidence="1">Belongs to the MIP18 family.</text>
</comment>
<dbReference type="PANTHER" id="PTHR12377:SF0">
    <property type="entry name" value="CYTOSOLIC IRON-SULFUR ASSEMBLY COMPONENT 2B"/>
    <property type="match status" value="1"/>
</dbReference>
<evidence type="ECO:0000313" key="2">
    <source>
        <dbReference type="EMBL" id="OII75163.1"/>
    </source>
</evidence>
<dbReference type="Proteomes" id="UP000186176">
    <property type="component" value="Unassembled WGS sequence"/>
</dbReference>
<dbReference type="Gene3D" id="6.10.250.1280">
    <property type="match status" value="1"/>
</dbReference>
<dbReference type="EMBL" id="LRBP01000004">
    <property type="protein sequence ID" value="OII75163.1"/>
    <property type="molecule type" value="Genomic_DNA"/>
</dbReference>
<dbReference type="OrthoDB" id="2746at2759"/>
<dbReference type="SUPFAM" id="SSF117916">
    <property type="entry name" value="Fe-S cluster assembly (FSCA) domain-like"/>
    <property type="match status" value="1"/>
</dbReference>
<accession>A0A1J4MNY3</accession>